<dbReference type="RefSeq" id="WP_169118735.1">
    <property type="nucleotide sequence ID" value="NZ_WTVG02000034.1"/>
</dbReference>
<keyword evidence="3" id="KW-1185">Reference proteome</keyword>
<dbReference type="InterPro" id="IPR027417">
    <property type="entry name" value="P-loop_NTPase"/>
</dbReference>
<evidence type="ECO:0000259" key="1">
    <source>
        <dbReference type="Pfam" id="PF09820"/>
    </source>
</evidence>
<dbReference type="SUPFAM" id="SSF52540">
    <property type="entry name" value="P-loop containing nucleoside triphosphate hydrolases"/>
    <property type="match status" value="1"/>
</dbReference>
<dbReference type="Pfam" id="PF08011">
    <property type="entry name" value="PDDEXK_9"/>
    <property type="match status" value="1"/>
</dbReference>
<sequence>MSRKKLPIGIQTFARIREDGCYYVDKTGFALQLIEEGNYYFLSRPRRFGKSLLLDTLAELFEGNEPLFRGLAAHGKWDWTRRFPVLRISFGDGVLQSRAALDERIDELLTENEQRLGLSVERASVAGRFGALIRQAGQVHGQRVVVLVDEYDKPILDNLTRPEIAREMRDGLRNLYSVIKGQDAHIRFAMLTGVSKFSKVSLFSGLNNLNDITLDERYSALCGYTDEDVDTVFAPELPGLDRDEIRAWYNGYNWTGTSVHNPFDLLLLFQKRQFRPFWFETGTPTFLVDLLTARRTFTPDLERVVALESLLSSFDVDRIPTEALMFQAGYLTIDSVRYLPGLMQLTLRYPNLEVRSSLNNALLEVLSDDPARHGVHLPQLYDLLTANDFPGLQQLFTAFFASIPHDWYRNNPIAQYEGYYASVFYSHFAALGLDIRLEDVTNRGRIDMVVLFNRNVYLFEFKVVELVPEGKALQQLRDRAYADKYRARGEPIHLIGVEFSRDSRSVVGFEVERVDAASQHGSIHS</sequence>
<dbReference type="InterPro" id="IPR012547">
    <property type="entry name" value="PDDEXK_9"/>
</dbReference>
<gene>
    <name evidence="2" type="ORF">GO606_11695</name>
</gene>
<comment type="caution">
    <text evidence="2">The sequence shown here is derived from an EMBL/GenBank/DDBJ whole genome shotgun (WGS) entry which is preliminary data.</text>
</comment>
<accession>A0ABX1PNB5</accession>
<name>A0ABX1PNB5_9RHOO</name>
<proteinExistence type="predicted"/>
<dbReference type="Pfam" id="PF09820">
    <property type="entry name" value="AAA-ATPase_like"/>
    <property type="match status" value="1"/>
</dbReference>
<dbReference type="Proteomes" id="UP000615989">
    <property type="component" value="Unassembled WGS sequence"/>
</dbReference>
<dbReference type="EMBL" id="WTVG01000030">
    <property type="protein sequence ID" value="NMG25373.1"/>
    <property type="molecule type" value="Genomic_DNA"/>
</dbReference>
<reference evidence="2" key="1">
    <citation type="submission" date="2019-12" db="EMBL/GenBank/DDBJ databases">
        <title>Comparative genomics gives insights into the taxonomy of the Azoarcus-Aromatoleum group and reveals separate origins of nif in the plant-associated Azoarcus and non-plant-associated Aromatoleum sub-groups.</title>
        <authorList>
            <person name="Lafos M."/>
            <person name="Maluk M."/>
            <person name="Batista M."/>
            <person name="Junghare M."/>
            <person name="Carmona M."/>
            <person name="Faoro H."/>
            <person name="Cruz L.M."/>
            <person name="Battistoni F."/>
            <person name="De Souza E."/>
            <person name="Pedrosa F."/>
            <person name="Chen W.-M."/>
            <person name="Poole P.S."/>
            <person name="Dixon R.A."/>
            <person name="James E.K."/>
        </authorList>
    </citation>
    <scope>NUCLEOTIDE SEQUENCE</scope>
    <source>
        <strain evidence="2">LuFRes1</strain>
    </source>
</reference>
<dbReference type="PANTHER" id="PTHR34825">
    <property type="entry name" value="CONSERVED PROTEIN, WITH A WEAK D-GALACTARATE DEHYDRATASE/ALTRONATE HYDROLASE DOMAIN"/>
    <property type="match status" value="1"/>
</dbReference>
<organism evidence="2 3">
    <name type="scientific">Aromatoleum anaerobium</name>
    <dbReference type="NCBI Taxonomy" id="182180"/>
    <lineage>
        <taxon>Bacteria</taxon>
        <taxon>Pseudomonadati</taxon>
        <taxon>Pseudomonadota</taxon>
        <taxon>Betaproteobacteria</taxon>
        <taxon>Rhodocyclales</taxon>
        <taxon>Rhodocyclaceae</taxon>
        <taxon>Aromatoleum</taxon>
    </lineage>
</organism>
<dbReference type="InterPro" id="IPR018631">
    <property type="entry name" value="AAA-ATPase-like_dom"/>
</dbReference>
<evidence type="ECO:0000313" key="2">
    <source>
        <dbReference type="EMBL" id="NMG25373.1"/>
    </source>
</evidence>
<protein>
    <submittedName>
        <fullName evidence="2">AAA family ATPase</fullName>
    </submittedName>
</protein>
<feature type="domain" description="AAA-ATPase-like" evidence="1">
    <location>
        <begin position="7"/>
        <end position="203"/>
    </location>
</feature>
<dbReference type="PANTHER" id="PTHR34825:SF1">
    <property type="entry name" value="AAA-ATPASE-LIKE DOMAIN-CONTAINING PROTEIN"/>
    <property type="match status" value="1"/>
</dbReference>
<evidence type="ECO:0000313" key="3">
    <source>
        <dbReference type="Proteomes" id="UP000615989"/>
    </source>
</evidence>